<dbReference type="AlphaFoldDB" id="A0A1H2UVQ1"/>
<dbReference type="STRING" id="1073328.SAMN05216294_0503"/>
<dbReference type="InterPro" id="IPR007709">
    <property type="entry name" value="N-FG_amidohydro"/>
</dbReference>
<evidence type="ECO:0000313" key="3">
    <source>
        <dbReference type="Proteomes" id="UP000199592"/>
    </source>
</evidence>
<feature type="coiled-coil region" evidence="1">
    <location>
        <begin position="243"/>
        <end position="270"/>
    </location>
</feature>
<organism evidence="2 3">
    <name type="scientific">Flagellimonas zhangzhouensis</name>
    <dbReference type="NCBI Taxonomy" id="1073328"/>
    <lineage>
        <taxon>Bacteria</taxon>
        <taxon>Pseudomonadati</taxon>
        <taxon>Bacteroidota</taxon>
        <taxon>Flavobacteriia</taxon>
        <taxon>Flavobacteriales</taxon>
        <taxon>Flavobacteriaceae</taxon>
        <taxon>Flagellimonas</taxon>
    </lineage>
</organism>
<keyword evidence="3" id="KW-1185">Reference proteome</keyword>
<accession>A0A1H2UVQ1</accession>
<dbReference type="Pfam" id="PF05013">
    <property type="entry name" value="FGase"/>
    <property type="match status" value="1"/>
</dbReference>
<proteinExistence type="predicted"/>
<dbReference type="Gene3D" id="3.40.630.40">
    <property type="entry name" value="Zn-dependent exopeptidases"/>
    <property type="match status" value="1"/>
</dbReference>
<sequence>MNSEINHCMKLFNIIKPKAVKVPIIISSPHSGTYFPESIAEKFRPEMIEKPDDTDWFIDKLYDFASDLGITMISANYSRWVIDLNRDPASKPLYDDGRVITGLCPTTNFNGDPLYRNETPDEAEIDFRIKNWYRPYHDKIGELLEETKQQLGKALLFDAHSIRKVVPGIQKDPFPDLILGDNDGATASEALINATLGVLNKSKKTVEHNHPFKGGYITRSFGNPTENIHALQLEMAKTNYMDNSETQYHNERAEETRENLKQLFQELITILK</sequence>
<dbReference type="EMBL" id="FNMY01000002">
    <property type="protein sequence ID" value="SDW60187.1"/>
    <property type="molecule type" value="Genomic_DNA"/>
</dbReference>
<evidence type="ECO:0000313" key="2">
    <source>
        <dbReference type="EMBL" id="SDW60187.1"/>
    </source>
</evidence>
<protein>
    <submittedName>
        <fullName evidence="2">N-formylglutamate deformylase</fullName>
    </submittedName>
</protein>
<dbReference type="SUPFAM" id="SSF53187">
    <property type="entry name" value="Zn-dependent exopeptidases"/>
    <property type="match status" value="1"/>
</dbReference>
<dbReference type="Proteomes" id="UP000199592">
    <property type="component" value="Unassembled WGS sequence"/>
</dbReference>
<gene>
    <name evidence="2" type="ORF">SAMN04487892_1789</name>
</gene>
<keyword evidence="1" id="KW-0175">Coiled coil</keyword>
<reference evidence="3" key="1">
    <citation type="submission" date="2016-10" db="EMBL/GenBank/DDBJ databases">
        <authorList>
            <person name="Varghese N."/>
            <person name="Submissions S."/>
        </authorList>
    </citation>
    <scope>NUCLEOTIDE SEQUENCE [LARGE SCALE GENOMIC DNA]</scope>
    <source>
        <strain evidence="3">DSM 25030</strain>
    </source>
</reference>
<evidence type="ECO:0000256" key="1">
    <source>
        <dbReference type="SAM" id="Coils"/>
    </source>
</evidence>
<name>A0A1H2UVQ1_9FLAO</name>